<feature type="transmembrane region" description="Helical" evidence="8">
    <location>
        <begin position="190"/>
        <end position="207"/>
    </location>
</feature>
<dbReference type="RefSeq" id="WP_215922466.1">
    <property type="nucleotide sequence ID" value="NZ_JAHKNI010000014.1"/>
</dbReference>
<dbReference type="PANTHER" id="PTHR40074">
    <property type="entry name" value="O-ACETYLTRANSFERASE WECH"/>
    <property type="match status" value="1"/>
</dbReference>
<evidence type="ECO:0000256" key="8">
    <source>
        <dbReference type="SAM" id="Phobius"/>
    </source>
</evidence>
<keyword evidence="10" id="KW-0808">Transferase</keyword>
<keyword evidence="6 8" id="KW-0472">Membrane</keyword>
<feature type="transmembrane region" description="Helical" evidence="8">
    <location>
        <begin position="38"/>
        <end position="58"/>
    </location>
</feature>
<evidence type="ECO:0000256" key="1">
    <source>
        <dbReference type="ARBA" id="ARBA00004651"/>
    </source>
</evidence>
<evidence type="ECO:0000259" key="9">
    <source>
        <dbReference type="Pfam" id="PF01757"/>
    </source>
</evidence>
<feature type="transmembrane region" description="Helical" evidence="8">
    <location>
        <begin position="334"/>
        <end position="352"/>
    </location>
</feature>
<feature type="transmembrane region" description="Helical" evidence="8">
    <location>
        <begin position="358"/>
        <end position="377"/>
    </location>
</feature>
<evidence type="ECO:0000313" key="10">
    <source>
        <dbReference type="EMBL" id="MBU3066393.1"/>
    </source>
</evidence>
<evidence type="ECO:0000256" key="3">
    <source>
        <dbReference type="ARBA" id="ARBA00022475"/>
    </source>
</evidence>
<comment type="similarity">
    <text evidence="2">Belongs to the acyltransferase 3 family.</text>
</comment>
<gene>
    <name evidence="10" type="ORF">KO481_33340</name>
</gene>
<keyword evidence="5 8" id="KW-1133">Transmembrane helix</keyword>
<evidence type="ECO:0000256" key="7">
    <source>
        <dbReference type="SAM" id="MobiDB-lite"/>
    </source>
</evidence>
<feature type="compositionally biased region" description="Low complexity" evidence="7">
    <location>
        <begin position="1"/>
        <end position="18"/>
    </location>
</feature>
<evidence type="ECO:0000313" key="11">
    <source>
        <dbReference type="Proteomes" id="UP000733379"/>
    </source>
</evidence>
<feature type="transmembrane region" description="Helical" evidence="8">
    <location>
        <begin position="157"/>
        <end position="178"/>
    </location>
</feature>
<sequence length="411" mass="45993">MTEAASPIRAADPADAAPGGVRTAPAEAASPPKIKRPYLYQADLFRIITFLCVIGGHVVDGANSMNPGNVTAQGAEVLLHYTRQAFFTLTAFVLVYQYARRPFSARGFWRRRFALVGIPYVAWSVVYWAYPLITGMWHETVPQALQQLLVELATGNAWYQMYFLLVTMQVYLLFPLILKLLDATQGYHRWLVAAGAALQLVFLWYFVHPPEFTGLVASIWNHVYALVIAYPFYVIFGAVAAWHMDTVIRVVRRFGPLLVAGGITAAVFAEWYYLRSVDLGMPPWTASNVFMPHLLPVFALIVLGQYTVCCWWAGSRRDGTFIARTVSWGADRSFGVFLLHPLALQLLAPYIVPLQQQVGSLLCTTIIFISVLAMSLAGTEVLRRIPGSLWLTGRPMIHTDFTPLTRRSRTT</sequence>
<evidence type="ECO:0000256" key="6">
    <source>
        <dbReference type="ARBA" id="ARBA00023136"/>
    </source>
</evidence>
<dbReference type="EMBL" id="JAHKNI010000014">
    <property type="protein sequence ID" value="MBU3066393.1"/>
    <property type="molecule type" value="Genomic_DNA"/>
</dbReference>
<name>A0ABS6B7V9_9NOCA</name>
<keyword evidence="3" id="KW-1003">Cell membrane</keyword>
<organism evidence="10 11">
    <name type="scientific">Nocardia albiluteola</name>
    <dbReference type="NCBI Taxonomy" id="2842303"/>
    <lineage>
        <taxon>Bacteria</taxon>
        <taxon>Bacillati</taxon>
        <taxon>Actinomycetota</taxon>
        <taxon>Actinomycetes</taxon>
        <taxon>Mycobacteriales</taxon>
        <taxon>Nocardiaceae</taxon>
        <taxon>Nocardia</taxon>
    </lineage>
</organism>
<evidence type="ECO:0000256" key="5">
    <source>
        <dbReference type="ARBA" id="ARBA00022989"/>
    </source>
</evidence>
<feature type="region of interest" description="Disordered" evidence="7">
    <location>
        <begin position="1"/>
        <end position="28"/>
    </location>
</feature>
<feature type="transmembrane region" description="Helical" evidence="8">
    <location>
        <begin position="78"/>
        <end position="99"/>
    </location>
</feature>
<feature type="domain" description="Acyltransferase 3" evidence="9">
    <location>
        <begin position="41"/>
        <end position="377"/>
    </location>
</feature>
<feature type="transmembrane region" description="Helical" evidence="8">
    <location>
        <begin position="294"/>
        <end position="313"/>
    </location>
</feature>
<dbReference type="Pfam" id="PF01757">
    <property type="entry name" value="Acyl_transf_3"/>
    <property type="match status" value="1"/>
</dbReference>
<feature type="transmembrane region" description="Helical" evidence="8">
    <location>
        <begin position="254"/>
        <end position="274"/>
    </location>
</feature>
<keyword evidence="4 8" id="KW-0812">Transmembrane</keyword>
<dbReference type="Proteomes" id="UP000733379">
    <property type="component" value="Unassembled WGS sequence"/>
</dbReference>
<evidence type="ECO:0000256" key="2">
    <source>
        <dbReference type="ARBA" id="ARBA00007400"/>
    </source>
</evidence>
<keyword evidence="10" id="KW-0012">Acyltransferase</keyword>
<dbReference type="GO" id="GO:0016746">
    <property type="term" value="F:acyltransferase activity"/>
    <property type="evidence" value="ECO:0007669"/>
    <property type="project" value="UniProtKB-KW"/>
</dbReference>
<keyword evidence="11" id="KW-1185">Reference proteome</keyword>
<proteinExistence type="inferred from homology"/>
<feature type="transmembrane region" description="Helical" evidence="8">
    <location>
        <begin position="219"/>
        <end position="242"/>
    </location>
</feature>
<reference evidence="10 11" key="1">
    <citation type="submission" date="2021-06" db="EMBL/GenBank/DDBJ databases">
        <title>Actinomycetes sequencing.</title>
        <authorList>
            <person name="Shan Q."/>
        </authorList>
    </citation>
    <scope>NUCLEOTIDE SEQUENCE [LARGE SCALE GENOMIC DNA]</scope>
    <source>
        <strain evidence="10 11">NEAU-G5</strain>
    </source>
</reference>
<evidence type="ECO:0000256" key="4">
    <source>
        <dbReference type="ARBA" id="ARBA00022692"/>
    </source>
</evidence>
<dbReference type="PANTHER" id="PTHR40074:SF2">
    <property type="entry name" value="O-ACETYLTRANSFERASE WECH"/>
    <property type="match status" value="1"/>
</dbReference>
<feature type="transmembrane region" description="Helical" evidence="8">
    <location>
        <begin position="111"/>
        <end position="130"/>
    </location>
</feature>
<comment type="caution">
    <text evidence="10">The sequence shown here is derived from an EMBL/GenBank/DDBJ whole genome shotgun (WGS) entry which is preliminary data.</text>
</comment>
<comment type="subcellular location">
    <subcellularLocation>
        <location evidence="1">Cell membrane</location>
        <topology evidence="1">Multi-pass membrane protein</topology>
    </subcellularLocation>
</comment>
<accession>A0ABS6B7V9</accession>
<dbReference type="InterPro" id="IPR002656">
    <property type="entry name" value="Acyl_transf_3_dom"/>
</dbReference>
<protein>
    <submittedName>
        <fullName evidence="10">Acyltransferase</fullName>
    </submittedName>
</protein>